<reference evidence="3 4" key="1">
    <citation type="journal article" date="2017" name="Front. Microbiol.">
        <title>Labilibaculum manganireducens gen. nov., sp. nov. and Labilibaculum filiforme sp. nov., Novel Bacteroidetes Isolated from Subsurface Sediments of the Baltic Sea.</title>
        <authorList>
            <person name="Vandieken V."/>
            <person name="Marshall I.P."/>
            <person name="Niemann H."/>
            <person name="Engelen B."/>
            <person name="Cypionka H."/>
        </authorList>
    </citation>
    <scope>NUCLEOTIDE SEQUENCE [LARGE SCALE GENOMIC DNA]</scope>
    <source>
        <strain evidence="3 4">59.16B</strain>
    </source>
</reference>
<feature type="domain" description="Isopropylmalate dehydrogenase-like" evidence="2">
    <location>
        <begin position="5"/>
        <end position="393"/>
    </location>
</feature>
<accession>A0A2N3HYJ6</accession>
<evidence type="ECO:0000259" key="2">
    <source>
        <dbReference type="SMART" id="SM01329"/>
    </source>
</evidence>
<comment type="caution">
    <text evidence="3">The sequence shown here is derived from an EMBL/GenBank/DDBJ whole genome shotgun (WGS) entry which is preliminary data.</text>
</comment>
<dbReference type="GO" id="GO:0006102">
    <property type="term" value="P:isocitrate metabolic process"/>
    <property type="evidence" value="ECO:0007669"/>
    <property type="project" value="TreeGrafter"/>
</dbReference>
<organism evidence="3 4">
    <name type="scientific">Labilibaculum filiforme</name>
    <dbReference type="NCBI Taxonomy" id="1940526"/>
    <lineage>
        <taxon>Bacteria</taxon>
        <taxon>Pseudomonadati</taxon>
        <taxon>Bacteroidota</taxon>
        <taxon>Bacteroidia</taxon>
        <taxon>Marinilabiliales</taxon>
        <taxon>Marinifilaceae</taxon>
        <taxon>Labilibaculum</taxon>
    </lineage>
</organism>
<dbReference type="Gene3D" id="3.40.718.10">
    <property type="entry name" value="Isopropylmalate Dehydrogenase"/>
    <property type="match status" value="1"/>
</dbReference>
<dbReference type="SMART" id="SM01329">
    <property type="entry name" value="Iso_dh"/>
    <property type="match status" value="1"/>
</dbReference>
<keyword evidence="4" id="KW-1185">Reference proteome</keyword>
<dbReference type="Proteomes" id="UP000233535">
    <property type="component" value="Unassembled WGS sequence"/>
</dbReference>
<evidence type="ECO:0000256" key="1">
    <source>
        <dbReference type="ARBA" id="ARBA00007769"/>
    </source>
</evidence>
<evidence type="ECO:0000313" key="4">
    <source>
        <dbReference type="Proteomes" id="UP000233535"/>
    </source>
</evidence>
<dbReference type="GO" id="GO:0004449">
    <property type="term" value="F:isocitrate dehydrogenase (NAD+) activity"/>
    <property type="evidence" value="ECO:0007669"/>
    <property type="project" value="TreeGrafter"/>
</dbReference>
<name>A0A2N3HYJ6_9BACT</name>
<dbReference type="PANTHER" id="PTHR11835">
    <property type="entry name" value="DECARBOXYLATING DEHYDROGENASES-ISOCITRATE, ISOPROPYLMALATE, TARTRATE"/>
    <property type="match status" value="1"/>
</dbReference>
<dbReference type="AlphaFoldDB" id="A0A2N3HYJ6"/>
<comment type="similarity">
    <text evidence="1">Belongs to the isocitrate and isopropylmalate dehydrogenases family.</text>
</comment>
<dbReference type="PANTHER" id="PTHR11835:SF77">
    <property type="entry name" value="ISOCITRATE_ISOPROPYLMALATE DEHYDROGENASE FAMILY PROTEIN"/>
    <property type="match status" value="1"/>
</dbReference>
<dbReference type="Pfam" id="PF00180">
    <property type="entry name" value="Iso_dh"/>
    <property type="match status" value="1"/>
</dbReference>
<dbReference type="InterPro" id="IPR019818">
    <property type="entry name" value="IsoCit/isopropylmalate_DH_CS"/>
</dbReference>
<dbReference type="RefSeq" id="WP_101261345.1">
    <property type="nucleotide sequence ID" value="NZ_MVDD01000006.1"/>
</dbReference>
<proteinExistence type="inferred from homology"/>
<dbReference type="SUPFAM" id="SSF53659">
    <property type="entry name" value="Isocitrate/Isopropylmalate dehydrogenase-like"/>
    <property type="match status" value="1"/>
</dbReference>
<dbReference type="GO" id="GO:0051287">
    <property type="term" value="F:NAD binding"/>
    <property type="evidence" value="ECO:0007669"/>
    <property type="project" value="InterPro"/>
</dbReference>
<dbReference type="GO" id="GO:0000287">
    <property type="term" value="F:magnesium ion binding"/>
    <property type="evidence" value="ECO:0007669"/>
    <property type="project" value="InterPro"/>
</dbReference>
<evidence type="ECO:0000313" key="3">
    <source>
        <dbReference type="EMBL" id="PKQ63138.1"/>
    </source>
</evidence>
<dbReference type="EMBL" id="MVDD01000006">
    <property type="protein sequence ID" value="PKQ63138.1"/>
    <property type="molecule type" value="Genomic_DNA"/>
</dbReference>
<dbReference type="PROSITE" id="PS00470">
    <property type="entry name" value="IDH_IMDH"/>
    <property type="match status" value="1"/>
</dbReference>
<dbReference type="GO" id="GO:0006099">
    <property type="term" value="P:tricarboxylic acid cycle"/>
    <property type="evidence" value="ECO:0007669"/>
    <property type="project" value="TreeGrafter"/>
</dbReference>
<dbReference type="OrthoDB" id="9806254at2"/>
<gene>
    <name evidence="3" type="ORF">BZG02_10270</name>
</gene>
<sequence>MSRRTIVVMPGDGIGRLVLNETIRILKVAGFDADYVTGDIGWEFWCKEGNPLPKRTIALLEKYKIGLFGAITSKPKEDATKELAAVLQNKGLVYSSPIVGLRQYFKLDICIRPCKSYQGNPLNFIRRGKDGGIEEPKVDVVIFRQNTEGLYSGVEWSNPDNIVYAALTSHPKFVKNFANVPREDLAISTRIFTKTGTTRIVMAAFNYAKKKGYKSVTLCEKPNVIRETSGMMFRLAKEIQRKKFPEIELWNTNIDAQMMWLTKNPENYGVIVAGNMFGDIVSDGFAGLIGGLGFACSAQMSEDGIAVFEPTHGSAPKYADYAISIVNPIAMVESACMMLDYLEEKEIAIRIRKAVAEVIKEGKIQTYDMMRMNGNADVISKGAASTRQMADGIIEKLKAKHFNNPDYEYEKNS</sequence>
<dbReference type="InterPro" id="IPR024084">
    <property type="entry name" value="IsoPropMal-DH-like_dom"/>
</dbReference>
<protein>
    <submittedName>
        <fullName evidence="3">3-isopropylmalate dehydrogenase</fullName>
    </submittedName>
</protein>